<accession>A0A5C7HUY0</accession>
<organism evidence="4 5">
    <name type="scientific">Acer yangbiense</name>
    <dbReference type="NCBI Taxonomy" id="1000413"/>
    <lineage>
        <taxon>Eukaryota</taxon>
        <taxon>Viridiplantae</taxon>
        <taxon>Streptophyta</taxon>
        <taxon>Embryophyta</taxon>
        <taxon>Tracheophyta</taxon>
        <taxon>Spermatophyta</taxon>
        <taxon>Magnoliopsida</taxon>
        <taxon>eudicotyledons</taxon>
        <taxon>Gunneridae</taxon>
        <taxon>Pentapetalae</taxon>
        <taxon>rosids</taxon>
        <taxon>malvids</taxon>
        <taxon>Sapindales</taxon>
        <taxon>Sapindaceae</taxon>
        <taxon>Hippocastanoideae</taxon>
        <taxon>Acereae</taxon>
        <taxon>Acer</taxon>
    </lineage>
</organism>
<feature type="repeat" description="PPR" evidence="3">
    <location>
        <begin position="198"/>
        <end position="232"/>
    </location>
</feature>
<evidence type="ECO:0000313" key="4">
    <source>
        <dbReference type="EMBL" id="TXG60594.1"/>
    </source>
</evidence>
<evidence type="ECO:0008006" key="6">
    <source>
        <dbReference type="Google" id="ProtNLM"/>
    </source>
</evidence>
<dbReference type="Gene3D" id="1.25.40.10">
    <property type="entry name" value="Tetratricopeptide repeat domain"/>
    <property type="match status" value="3"/>
</dbReference>
<evidence type="ECO:0000256" key="1">
    <source>
        <dbReference type="ARBA" id="ARBA00007626"/>
    </source>
</evidence>
<comment type="similarity">
    <text evidence="1">Belongs to the PPR family. P subfamily.</text>
</comment>
<name>A0A5C7HUY0_9ROSI</name>
<reference evidence="5" key="1">
    <citation type="journal article" date="2019" name="Gigascience">
        <title>De novo genome assembly of the endangered Acer yangbiense, a plant species with extremely small populations endemic to Yunnan Province, China.</title>
        <authorList>
            <person name="Yang J."/>
            <person name="Wariss H.M."/>
            <person name="Tao L."/>
            <person name="Zhang R."/>
            <person name="Yun Q."/>
            <person name="Hollingsworth P."/>
            <person name="Dao Z."/>
            <person name="Luo G."/>
            <person name="Guo H."/>
            <person name="Ma Y."/>
            <person name="Sun W."/>
        </authorList>
    </citation>
    <scope>NUCLEOTIDE SEQUENCE [LARGE SCALE GENOMIC DNA]</scope>
    <source>
        <strain evidence="5">cv. Malutang</strain>
    </source>
</reference>
<gene>
    <name evidence="4" type="ORF">EZV62_015167</name>
</gene>
<dbReference type="PANTHER" id="PTHR47932:SF2">
    <property type="entry name" value="OS10G0484300 PROTEIN"/>
    <property type="match status" value="1"/>
</dbReference>
<feature type="repeat" description="PPR" evidence="3">
    <location>
        <begin position="163"/>
        <end position="197"/>
    </location>
</feature>
<evidence type="ECO:0000256" key="2">
    <source>
        <dbReference type="ARBA" id="ARBA00022737"/>
    </source>
</evidence>
<dbReference type="Pfam" id="PF13041">
    <property type="entry name" value="PPR_2"/>
    <property type="match status" value="3"/>
</dbReference>
<dbReference type="PROSITE" id="PS51375">
    <property type="entry name" value="PPR"/>
    <property type="match status" value="4"/>
</dbReference>
<dbReference type="GO" id="GO:0003729">
    <property type="term" value="F:mRNA binding"/>
    <property type="evidence" value="ECO:0007669"/>
    <property type="project" value="TreeGrafter"/>
</dbReference>
<sequence length="320" mass="36073">MASLYNTALKCKHFSQKPTYSNSNTTMPPNSESFDRFLKEKCRAGNVSPDEARFFFDCLIQKKPTPHMSSFTILFTSLAKNNHYDTVISLTMKFNSTGILRLGFCSDDVLFTSLIKGNDEIGVICKPNIVCYTSMIDSLCKDGFIEKANELFSEMMGSGISPNVVTYTSLIHGLCCGGKWDEAKDLIVEMVDQHVTPNVVTFNVIIDEFCKNGKIDKANELLELMMKRSVSPTTVTYNTLIYGFCLMGRIDDVMGCRHVVFSYNIMINGYCKNHKLEEAMSLYRDMISEGIMSDATTYGEEKYSGRFFNSFYCHILACKG</sequence>
<evidence type="ECO:0000313" key="5">
    <source>
        <dbReference type="Proteomes" id="UP000323000"/>
    </source>
</evidence>
<proteinExistence type="inferred from homology"/>
<dbReference type="EMBL" id="VAHF01000006">
    <property type="protein sequence ID" value="TXG60594.1"/>
    <property type="molecule type" value="Genomic_DNA"/>
</dbReference>
<feature type="repeat" description="PPR" evidence="3">
    <location>
        <begin position="259"/>
        <end position="293"/>
    </location>
</feature>
<feature type="repeat" description="PPR" evidence="3">
    <location>
        <begin position="128"/>
        <end position="162"/>
    </location>
</feature>
<dbReference type="PANTHER" id="PTHR47932">
    <property type="entry name" value="ATPASE EXPRESSION PROTEIN 3"/>
    <property type="match status" value="1"/>
</dbReference>
<evidence type="ECO:0000256" key="3">
    <source>
        <dbReference type="PROSITE-ProRule" id="PRU00708"/>
    </source>
</evidence>
<dbReference type="InterPro" id="IPR011990">
    <property type="entry name" value="TPR-like_helical_dom_sf"/>
</dbReference>
<protein>
    <recommendedName>
        <fullName evidence="6">Pentacotripeptide-repeat region of PRORP domain-containing protein</fullName>
    </recommendedName>
</protein>
<dbReference type="AlphaFoldDB" id="A0A5C7HUY0"/>
<dbReference type="OrthoDB" id="42736at2759"/>
<keyword evidence="5" id="KW-1185">Reference proteome</keyword>
<dbReference type="Proteomes" id="UP000323000">
    <property type="component" value="Chromosome 6"/>
</dbReference>
<comment type="caution">
    <text evidence="4">The sequence shown here is derived from an EMBL/GenBank/DDBJ whole genome shotgun (WGS) entry which is preliminary data.</text>
</comment>
<dbReference type="InterPro" id="IPR002885">
    <property type="entry name" value="PPR_rpt"/>
</dbReference>
<dbReference type="NCBIfam" id="TIGR00756">
    <property type="entry name" value="PPR"/>
    <property type="match status" value="5"/>
</dbReference>
<keyword evidence="2" id="KW-0677">Repeat</keyword>